<dbReference type="Gene3D" id="2.60.40.2080">
    <property type="match status" value="1"/>
</dbReference>
<feature type="coiled-coil region" evidence="1">
    <location>
        <begin position="5"/>
        <end position="68"/>
    </location>
</feature>
<proteinExistence type="predicted"/>
<feature type="domain" description="H-type lectin" evidence="2">
    <location>
        <begin position="98"/>
        <end position="162"/>
    </location>
</feature>
<reference evidence="3" key="1">
    <citation type="submission" date="2022-01" db="EMBL/GenBank/DDBJ databases">
        <authorList>
            <person name="Braso-Vives M."/>
        </authorList>
    </citation>
    <scope>NUCLEOTIDE SEQUENCE</scope>
</reference>
<dbReference type="GO" id="GO:0030246">
    <property type="term" value="F:carbohydrate binding"/>
    <property type="evidence" value="ECO:0007669"/>
    <property type="project" value="InterPro"/>
</dbReference>
<dbReference type="EMBL" id="OV696699">
    <property type="protein sequence ID" value="CAH1244373.1"/>
    <property type="molecule type" value="Genomic_DNA"/>
</dbReference>
<organism evidence="3 4">
    <name type="scientific">Branchiostoma lanceolatum</name>
    <name type="common">Common lancelet</name>
    <name type="synonym">Amphioxus lanceolatum</name>
    <dbReference type="NCBI Taxonomy" id="7740"/>
    <lineage>
        <taxon>Eukaryota</taxon>
        <taxon>Metazoa</taxon>
        <taxon>Chordata</taxon>
        <taxon>Cephalochordata</taxon>
        <taxon>Leptocardii</taxon>
        <taxon>Amphioxiformes</taxon>
        <taxon>Branchiostomatidae</taxon>
        <taxon>Branchiostoma</taxon>
    </lineage>
</organism>
<gene>
    <name evidence="3" type="primary">Hypp7285</name>
    <name evidence="3" type="ORF">BLAG_LOCUS7020</name>
</gene>
<dbReference type="OrthoDB" id="6109395at2759"/>
<evidence type="ECO:0000259" key="2">
    <source>
        <dbReference type="Pfam" id="PF09458"/>
    </source>
</evidence>
<evidence type="ECO:0000256" key="1">
    <source>
        <dbReference type="SAM" id="Coils"/>
    </source>
</evidence>
<evidence type="ECO:0000313" key="4">
    <source>
        <dbReference type="Proteomes" id="UP000838412"/>
    </source>
</evidence>
<name>A0A8J9YYT1_BRALA</name>
<dbReference type="SUPFAM" id="SSF141086">
    <property type="entry name" value="Agglutinin HPA-like"/>
    <property type="match status" value="1"/>
</dbReference>
<dbReference type="InterPro" id="IPR019019">
    <property type="entry name" value="H-type_lectin_domain"/>
</dbReference>
<dbReference type="Pfam" id="PF09458">
    <property type="entry name" value="H_lectin"/>
    <property type="match status" value="1"/>
</dbReference>
<dbReference type="GO" id="GO:0007155">
    <property type="term" value="P:cell adhesion"/>
    <property type="evidence" value="ECO:0007669"/>
    <property type="project" value="InterPro"/>
</dbReference>
<dbReference type="AlphaFoldDB" id="A0A8J9YYT1"/>
<sequence length="164" mass="18755">MIQQLLQQQDEIHQLQTEMATKEQQIQVEIQLLQNEAATKAQEMQTDMQQLQDEMVAKDQRIQALEQRDYIERSCNGGYVLATNPYNVLASGSGYNYQTANFSRAFRTTPVVTIGLTVLDHAHFVTLRVQTDVTEISTTGLTVRFGAWEDAKLYYARLYWLACA</sequence>
<protein>
    <submittedName>
        <fullName evidence="3">Hypp7285 protein</fullName>
    </submittedName>
</protein>
<keyword evidence="1" id="KW-0175">Coiled coil</keyword>
<dbReference type="Proteomes" id="UP000838412">
    <property type="component" value="Chromosome 14"/>
</dbReference>
<evidence type="ECO:0000313" key="3">
    <source>
        <dbReference type="EMBL" id="CAH1244373.1"/>
    </source>
</evidence>
<dbReference type="InterPro" id="IPR037221">
    <property type="entry name" value="H-type_lectin_dom_sf"/>
</dbReference>
<accession>A0A8J9YYT1</accession>
<keyword evidence="4" id="KW-1185">Reference proteome</keyword>